<dbReference type="RefSeq" id="WP_367918805.1">
    <property type="nucleotide sequence ID" value="NZ_BAABAC010000015.1"/>
</dbReference>
<evidence type="ECO:0008006" key="3">
    <source>
        <dbReference type="Google" id="ProtNLM"/>
    </source>
</evidence>
<dbReference type="PROSITE" id="PS51257">
    <property type="entry name" value="PROKAR_LIPOPROTEIN"/>
    <property type="match status" value="1"/>
</dbReference>
<dbReference type="EMBL" id="JBHTLX010000009">
    <property type="protein sequence ID" value="MFD1247779.1"/>
    <property type="molecule type" value="Genomic_DNA"/>
</dbReference>
<proteinExistence type="predicted"/>
<evidence type="ECO:0000313" key="2">
    <source>
        <dbReference type="Proteomes" id="UP001597229"/>
    </source>
</evidence>
<organism evidence="1 2">
    <name type="scientific">Nocardioides ginsengisoli</name>
    <dbReference type="NCBI Taxonomy" id="363868"/>
    <lineage>
        <taxon>Bacteria</taxon>
        <taxon>Bacillati</taxon>
        <taxon>Actinomycetota</taxon>
        <taxon>Actinomycetes</taxon>
        <taxon>Propionibacteriales</taxon>
        <taxon>Nocardioidaceae</taxon>
        <taxon>Nocardioides</taxon>
    </lineage>
</organism>
<keyword evidence="2" id="KW-1185">Reference proteome</keyword>
<evidence type="ECO:0000313" key="1">
    <source>
        <dbReference type="EMBL" id="MFD1247779.1"/>
    </source>
</evidence>
<accession>A0ABW3VYA0</accession>
<name>A0ABW3VYA0_9ACTN</name>
<comment type="caution">
    <text evidence="1">The sequence shown here is derived from an EMBL/GenBank/DDBJ whole genome shotgun (WGS) entry which is preliminary data.</text>
</comment>
<reference evidence="2" key="1">
    <citation type="journal article" date="2019" name="Int. J. Syst. Evol. Microbiol.">
        <title>The Global Catalogue of Microorganisms (GCM) 10K type strain sequencing project: providing services to taxonomists for standard genome sequencing and annotation.</title>
        <authorList>
            <consortium name="The Broad Institute Genomics Platform"/>
            <consortium name="The Broad Institute Genome Sequencing Center for Infectious Disease"/>
            <person name="Wu L."/>
            <person name="Ma J."/>
        </authorList>
    </citation>
    <scope>NUCLEOTIDE SEQUENCE [LARGE SCALE GENOMIC DNA]</scope>
    <source>
        <strain evidence="2">CCUG 52478</strain>
    </source>
</reference>
<protein>
    <recommendedName>
        <fullName evidence="3">DUF4352 domain-containing protein</fullName>
    </recommendedName>
</protein>
<dbReference type="Proteomes" id="UP001597229">
    <property type="component" value="Unassembled WGS sequence"/>
</dbReference>
<gene>
    <name evidence="1" type="ORF">ACFQ3F_08260</name>
</gene>
<sequence>MIQKKTPRALLILSLALTGCAETRAGALHADDGAARAPRVYAQDAILDGAGSADFLSEPSPRAVAAKSRFVLEGVVDGLADGRSEVQTNEQGQSERDRFVVIRVRVSNVLKGSRAKFPGGIAYLTLPRGVQTYDQTGTIVPGGDVAVPIDAFQHDIPPGARILVLASPVRGAEGTSMWRARAGVLDASTPIVDVSNPQTILLDRGPESSVRGWQNDPSLTFDHALSQVRSALGATP</sequence>